<proteinExistence type="predicted"/>
<accession>A0A1H4G7P0</accession>
<dbReference type="STRING" id="83784.SAMN05192564_105368"/>
<dbReference type="PANTHER" id="PTHR30204">
    <property type="entry name" value="REDOX-CYCLING DRUG-SENSING TRANSCRIPTIONAL ACTIVATOR SOXR"/>
    <property type="match status" value="1"/>
</dbReference>
<dbReference type="InterPro" id="IPR000551">
    <property type="entry name" value="MerR-type_HTH_dom"/>
</dbReference>
<dbReference type="Proteomes" id="UP000198638">
    <property type="component" value="Unassembled WGS sequence"/>
</dbReference>
<evidence type="ECO:0000313" key="4">
    <source>
        <dbReference type="Proteomes" id="UP000198638"/>
    </source>
</evidence>
<dbReference type="AlphaFoldDB" id="A0A1H4G7P0"/>
<dbReference type="PROSITE" id="PS00552">
    <property type="entry name" value="HTH_MERR_1"/>
    <property type="match status" value="1"/>
</dbReference>
<dbReference type="Pfam" id="PF13411">
    <property type="entry name" value="MerR_1"/>
    <property type="match status" value="1"/>
</dbReference>
<dbReference type="Gene3D" id="1.10.1660.10">
    <property type="match status" value="1"/>
</dbReference>
<evidence type="ECO:0000259" key="2">
    <source>
        <dbReference type="PROSITE" id="PS50937"/>
    </source>
</evidence>
<evidence type="ECO:0000313" key="3">
    <source>
        <dbReference type="EMBL" id="SEB05609.1"/>
    </source>
</evidence>
<feature type="domain" description="HTH merR-type" evidence="2">
    <location>
        <begin position="1"/>
        <end position="69"/>
    </location>
</feature>
<dbReference type="CDD" id="cd04784">
    <property type="entry name" value="HTH_CadR-PbrR"/>
    <property type="match status" value="1"/>
</dbReference>
<dbReference type="SMART" id="SM00422">
    <property type="entry name" value="HTH_MERR"/>
    <property type="match status" value="1"/>
</dbReference>
<dbReference type="PANTHER" id="PTHR30204:SF92">
    <property type="entry name" value="HTH-TYPE TRANSCRIPTIONAL REGULATOR ZNTR"/>
    <property type="match status" value="1"/>
</dbReference>
<dbReference type="GO" id="GO:0045893">
    <property type="term" value="P:positive regulation of DNA-templated transcription"/>
    <property type="evidence" value="ECO:0007669"/>
    <property type="project" value="InterPro"/>
</dbReference>
<dbReference type="NCBIfam" id="TIGR02047">
    <property type="entry name" value="CadR-PbrR"/>
    <property type="match status" value="1"/>
</dbReference>
<dbReference type="InterPro" id="IPR009061">
    <property type="entry name" value="DNA-bd_dom_put_sf"/>
</dbReference>
<dbReference type="RefSeq" id="WP_090535245.1">
    <property type="nucleotide sequence ID" value="NZ_FNRQ01000005.1"/>
</dbReference>
<dbReference type="EMBL" id="FNRQ01000005">
    <property type="protein sequence ID" value="SEB05609.1"/>
    <property type="molecule type" value="Genomic_DNA"/>
</dbReference>
<organism evidence="3 4">
    <name type="scientific">Paraburkholderia sartisoli</name>
    <dbReference type="NCBI Taxonomy" id="83784"/>
    <lineage>
        <taxon>Bacteria</taxon>
        <taxon>Pseudomonadati</taxon>
        <taxon>Pseudomonadota</taxon>
        <taxon>Betaproteobacteria</taxon>
        <taxon>Burkholderiales</taxon>
        <taxon>Burkholderiaceae</taxon>
        <taxon>Paraburkholderia</taxon>
    </lineage>
</organism>
<reference evidence="4" key="1">
    <citation type="submission" date="2016-10" db="EMBL/GenBank/DDBJ databases">
        <authorList>
            <person name="Varghese N."/>
            <person name="Submissions S."/>
        </authorList>
    </citation>
    <scope>NUCLEOTIDE SEQUENCE [LARGE SCALE GENOMIC DNA]</scope>
    <source>
        <strain evidence="4">LMG 24000</strain>
    </source>
</reference>
<dbReference type="InterPro" id="IPR047057">
    <property type="entry name" value="MerR_fam"/>
</dbReference>
<dbReference type="SUPFAM" id="SSF46955">
    <property type="entry name" value="Putative DNA-binding domain"/>
    <property type="match status" value="1"/>
</dbReference>
<dbReference type="InterPro" id="IPR011791">
    <property type="entry name" value="CadR-PbrR"/>
</dbReference>
<dbReference type="OrthoDB" id="9808480at2"/>
<dbReference type="PRINTS" id="PR00040">
    <property type="entry name" value="HTHMERR"/>
</dbReference>
<name>A0A1H4G7P0_9BURK</name>
<dbReference type="GO" id="GO:0046872">
    <property type="term" value="F:metal ion binding"/>
    <property type="evidence" value="ECO:0007669"/>
    <property type="project" value="InterPro"/>
</dbReference>
<gene>
    <name evidence="3" type="ORF">SAMN05192564_105368</name>
</gene>
<dbReference type="GO" id="GO:0003700">
    <property type="term" value="F:DNA-binding transcription factor activity"/>
    <property type="evidence" value="ECO:0007669"/>
    <property type="project" value="InterPro"/>
</dbReference>
<evidence type="ECO:0000256" key="1">
    <source>
        <dbReference type="ARBA" id="ARBA00023125"/>
    </source>
</evidence>
<protein>
    <submittedName>
        <fullName evidence="3">Cd(II)/Pb(II)-responsive transcriptional regulator</fullName>
    </submittedName>
</protein>
<sequence length="144" mass="15923">MKIGELARIAGCAVDTVRFYERAGILPAPARTASNYRVYTAAHMDELALVLRCRALDMSLDEIRLLLEKRHAPESDCDAVNELLDQHMAALDLRIAELTRLKEAFSKLRQRCSKARTAAECGILRELEAGATATARRVTTVPGN</sequence>
<dbReference type="PROSITE" id="PS50937">
    <property type="entry name" value="HTH_MERR_2"/>
    <property type="match status" value="1"/>
</dbReference>
<dbReference type="GO" id="GO:0003677">
    <property type="term" value="F:DNA binding"/>
    <property type="evidence" value="ECO:0007669"/>
    <property type="project" value="UniProtKB-KW"/>
</dbReference>
<keyword evidence="4" id="KW-1185">Reference proteome</keyword>
<keyword evidence="1" id="KW-0238">DNA-binding</keyword>